<protein>
    <submittedName>
        <fullName evidence="1">Uncharacterized protein</fullName>
    </submittedName>
</protein>
<comment type="caution">
    <text evidence="1">The sequence shown here is derived from an EMBL/GenBank/DDBJ whole genome shotgun (WGS) entry which is preliminary data.</text>
</comment>
<dbReference type="AlphaFoldDB" id="A0A0F9SIZ2"/>
<reference evidence="1" key="1">
    <citation type="journal article" date="2015" name="Nature">
        <title>Complex archaea that bridge the gap between prokaryotes and eukaryotes.</title>
        <authorList>
            <person name="Spang A."/>
            <person name="Saw J.H."/>
            <person name="Jorgensen S.L."/>
            <person name="Zaremba-Niedzwiedzka K."/>
            <person name="Martijn J."/>
            <person name="Lind A.E."/>
            <person name="van Eijk R."/>
            <person name="Schleper C."/>
            <person name="Guy L."/>
            <person name="Ettema T.J."/>
        </authorList>
    </citation>
    <scope>NUCLEOTIDE SEQUENCE</scope>
</reference>
<proteinExistence type="predicted"/>
<dbReference type="EMBL" id="LAZR01002497">
    <property type="protein sequence ID" value="KKN29288.1"/>
    <property type="molecule type" value="Genomic_DNA"/>
</dbReference>
<evidence type="ECO:0000313" key="1">
    <source>
        <dbReference type="EMBL" id="KKN29288.1"/>
    </source>
</evidence>
<feature type="non-terminal residue" evidence="1">
    <location>
        <position position="93"/>
    </location>
</feature>
<organism evidence="1">
    <name type="scientific">marine sediment metagenome</name>
    <dbReference type="NCBI Taxonomy" id="412755"/>
    <lineage>
        <taxon>unclassified sequences</taxon>
        <taxon>metagenomes</taxon>
        <taxon>ecological metagenomes</taxon>
    </lineage>
</organism>
<name>A0A0F9SIZ2_9ZZZZ</name>
<accession>A0A0F9SIZ2</accession>
<sequence length="93" mass="10577">MTAVNHLSRGPAREDIDARIKSEDGYAIAALLQLYTWQTADEQAYKTTDAQNGMGFSKSDAYVLSDISKFYLDKEYLTDKQIIFIRGKILKYS</sequence>
<gene>
    <name evidence="1" type="ORF">LCGC14_0845440</name>
</gene>